<keyword evidence="9" id="KW-1185">Reference proteome</keyword>
<dbReference type="GO" id="GO:0000785">
    <property type="term" value="C:chromatin"/>
    <property type="evidence" value="ECO:0007669"/>
    <property type="project" value="UniProtKB-ARBA"/>
</dbReference>
<keyword evidence="2" id="KW-0805">Transcription regulation</keyword>
<organism evidence="8 9">
    <name type="scientific">Hyphopichia burtonii NRRL Y-1933</name>
    <dbReference type="NCBI Taxonomy" id="984485"/>
    <lineage>
        <taxon>Eukaryota</taxon>
        <taxon>Fungi</taxon>
        <taxon>Dikarya</taxon>
        <taxon>Ascomycota</taxon>
        <taxon>Saccharomycotina</taxon>
        <taxon>Pichiomycetes</taxon>
        <taxon>Debaryomycetaceae</taxon>
        <taxon>Hyphopichia</taxon>
    </lineage>
</organism>
<dbReference type="Pfam" id="PF03366">
    <property type="entry name" value="YEATS"/>
    <property type="match status" value="1"/>
</dbReference>
<dbReference type="EMBL" id="KV454542">
    <property type="protein sequence ID" value="ODV66697.1"/>
    <property type="molecule type" value="Genomic_DNA"/>
</dbReference>
<evidence type="ECO:0000256" key="2">
    <source>
        <dbReference type="ARBA" id="ARBA00023015"/>
    </source>
</evidence>
<protein>
    <recommendedName>
        <fullName evidence="1">Protein AF-9 homolog</fullName>
    </recommendedName>
</protein>
<dbReference type="InterPro" id="IPR038704">
    <property type="entry name" value="YEAST_sf"/>
</dbReference>
<comment type="subcellular location">
    <subcellularLocation>
        <location evidence="5">Nucleus</location>
    </subcellularLocation>
</comment>
<name>A0A1E4RHE9_9ASCO</name>
<proteinExistence type="predicted"/>
<sequence>MSSAKRIKNVSISVPVLYGNTAVRLTPEMRTERTPVDHTHEWTIFFKPVLDNIDLTPLLKRVTFKLHETYENPVRSIEKPPYKVTETGWGEFEIIIKLHFHSGSELGINEKNFQIFHALKLHPFNPQHPIKENGEVHSVLYDELVFQEPTERVFEYLTQKPLNLLPYKLSDPLKRDQEYIKTDELDEIARLDVYINKVKEEVENQRNQYKDLEQEKLALLQ</sequence>
<dbReference type="PANTHER" id="PTHR47573">
    <property type="entry name" value="PROTEIN AF-9 HOMOLOG"/>
    <property type="match status" value="1"/>
</dbReference>
<keyword evidence="4 5" id="KW-0539">Nucleus</keyword>
<reference evidence="9" key="1">
    <citation type="submission" date="2016-05" db="EMBL/GenBank/DDBJ databases">
        <title>Comparative genomics of biotechnologically important yeasts.</title>
        <authorList>
            <consortium name="DOE Joint Genome Institute"/>
            <person name="Riley R."/>
            <person name="Haridas S."/>
            <person name="Wolfe K.H."/>
            <person name="Lopes M.R."/>
            <person name="Hittinger C.T."/>
            <person name="Goker M."/>
            <person name="Salamov A."/>
            <person name="Wisecaver J."/>
            <person name="Long T.M."/>
            <person name="Aerts A.L."/>
            <person name="Barry K."/>
            <person name="Choi C."/>
            <person name="Clum A."/>
            <person name="Coughlan A.Y."/>
            <person name="Deshpande S."/>
            <person name="Douglass A.P."/>
            <person name="Hanson S.J."/>
            <person name="Klenk H.-P."/>
            <person name="Labutti K."/>
            <person name="Lapidus A."/>
            <person name="Lindquist E."/>
            <person name="Lipzen A."/>
            <person name="Meier-Kolthoff J.P."/>
            <person name="Ohm R.A."/>
            <person name="Otillar R.P."/>
            <person name="Pangilinan J."/>
            <person name="Peng Y."/>
            <person name="Rokas A."/>
            <person name="Rosa C.A."/>
            <person name="Scheuner C."/>
            <person name="Sibirny A.A."/>
            <person name="Slot J.C."/>
            <person name="Stielow J.B."/>
            <person name="Sun H."/>
            <person name="Kurtzman C.P."/>
            <person name="Blackwell M."/>
            <person name="Grigoriev I.V."/>
            <person name="Jeffries T.W."/>
        </authorList>
    </citation>
    <scope>NUCLEOTIDE SEQUENCE [LARGE SCALE GENOMIC DNA]</scope>
    <source>
        <strain evidence="9">NRRL Y-1933</strain>
    </source>
</reference>
<dbReference type="STRING" id="984485.A0A1E4RHE9"/>
<keyword evidence="3" id="KW-0804">Transcription</keyword>
<dbReference type="InterPro" id="IPR005033">
    <property type="entry name" value="YEATS"/>
</dbReference>
<gene>
    <name evidence="8" type="ORF">HYPBUDRAFT_153418</name>
</gene>
<evidence type="ECO:0000259" key="7">
    <source>
        <dbReference type="PROSITE" id="PS51037"/>
    </source>
</evidence>
<evidence type="ECO:0000256" key="4">
    <source>
        <dbReference type="ARBA" id="ARBA00023242"/>
    </source>
</evidence>
<dbReference type="RefSeq" id="XP_020075764.1">
    <property type="nucleotide sequence ID" value="XM_020221539.1"/>
</dbReference>
<evidence type="ECO:0000256" key="6">
    <source>
        <dbReference type="SAM" id="Coils"/>
    </source>
</evidence>
<evidence type="ECO:0000256" key="1">
    <source>
        <dbReference type="ARBA" id="ARBA00022408"/>
    </source>
</evidence>
<dbReference type="GO" id="GO:0005634">
    <property type="term" value="C:nucleus"/>
    <property type="evidence" value="ECO:0007669"/>
    <property type="project" value="UniProtKB-SubCell"/>
</dbReference>
<dbReference type="GeneID" id="30996088"/>
<dbReference type="Proteomes" id="UP000095085">
    <property type="component" value="Unassembled WGS sequence"/>
</dbReference>
<dbReference type="PROSITE" id="PS51037">
    <property type="entry name" value="YEATS"/>
    <property type="match status" value="1"/>
</dbReference>
<evidence type="ECO:0000313" key="8">
    <source>
        <dbReference type="EMBL" id="ODV66697.1"/>
    </source>
</evidence>
<dbReference type="CDD" id="cd16908">
    <property type="entry name" value="YEATS_Yaf9_like"/>
    <property type="match status" value="1"/>
</dbReference>
<feature type="domain" description="YEATS" evidence="7">
    <location>
        <begin position="6"/>
        <end position="160"/>
    </location>
</feature>
<keyword evidence="6" id="KW-0175">Coiled coil</keyword>
<evidence type="ECO:0000256" key="3">
    <source>
        <dbReference type="ARBA" id="ARBA00023163"/>
    </source>
</evidence>
<evidence type="ECO:0000313" key="9">
    <source>
        <dbReference type="Proteomes" id="UP000095085"/>
    </source>
</evidence>
<evidence type="ECO:0000256" key="5">
    <source>
        <dbReference type="PROSITE-ProRule" id="PRU00376"/>
    </source>
</evidence>
<accession>A0A1E4RHE9</accession>
<dbReference type="OrthoDB" id="16041at2759"/>
<dbReference type="InterPro" id="IPR055129">
    <property type="entry name" value="YEATS_dom"/>
</dbReference>
<dbReference type="AlphaFoldDB" id="A0A1E4RHE9"/>
<dbReference type="PANTHER" id="PTHR47573:SF1">
    <property type="entry name" value="PROTEIN AF-9 HOMOLOG"/>
    <property type="match status" value="1"/>
</dbReference>
<dbReference type="Gene3D" id="2.60.40.1970">
    <property type="entry name" value="YEATS domain"/>
    <property type="match status" value="1"/>
</dbReference>
<feature type="coiled-coil region" evidence="6">
    <location>
        <begin position="188"/>
        <end position="215"/>
    </location>
</feature>
<dbReference type="GO" id="GO:0006355">
    <property type="term" value="P:regulation of DNA-templated transcription"/>
    <property type="evidence" value="ECO:0007669"/>
    <property type="project" value="InterPro"/>
</dbReference>